<feature type="transmembrane region" description="Helical" evidence="1">
    <location>
        <begin position="184"/>
        <end position="208"/>
    </location>
</feature>
<feature type="transmembrane region" description="Helical" evidence="1">
    <location>
        <begin position="125"/>
        <end position="149"/>
    </location>
</feature>
<proteinExistence type="predicted"/>
<dbReference type="STRING" id="1860102.ACCAA_330037"/>
<feature type="transmembrane region" description="Helical" evidence="1">
    <location>
        <begin position="458"/>
        <end position="478"/>
    </location>
</feature>
<protein>
    <recommendedName>
        <fullName evidence="4">Membrane bound O-acyl transferase MBOAT family protein</fullName>
    </recommendedName>
</protein>
<evidence type="ECO:0000313" key="2">
    <source>
        <dbReference type="EMBL" id="SBT06453.1"/>
    </source>
</evidence>
<gene>
    <name evidence="2" type="ORF">ACCAA_330037</name>
</gene>
<feature type="transmembrane region" description="Helical" evidence="1">
    <location>
        <begin position="66"/>
        <end position="82"/>
    </location>
</feature>
<evidence type="ECO:0000313" key="3">
    <source>
        <dbReference type="Proteomes" id="UP000199169"/>
    </source>
</evidence>
<dbReference type="EMBL" id="FLQX01000109">
    <property type="protein sequence ID" value="SBT06453.1"/>
    <property type="molecule type" value="Genomic_DNA"/>
</dbReference>
<feature type="transmembrane region" description="Helical" evidence="1">
    <location>
        <begin position="89"/>
        <end position="105"/>
    </location>
</feature>
<keyword evidence="1" id="KW-0472">Membrane</keyword>
<organism evidence="2 3">
    <name type="scientific">Candidatus Accumulibacter aalborgensis</name>
    <dbReference type="NCBI Taxonomy" id="1860102"/>
    <lineage>
        <taxon>Bacteria</taxon>
        <taxon>Pseudomonadati</taxon>
        <taxon>Pseudomonadota</taxon>
        <taxon>Betaproteobacteria</taxon>
        <taxon>Candidatus Accumulibacter</taxon>
    </lineage>
</organism>
<keyword evidence="1" id="KW-0812">Transmembrane</keyword>
<accession>A0A1A8XR61</accession>
<feature type="transmembrane region" description="Helical" evidence="1">
    <location>
        <begin position="392"/>
        <end position="409"/>
    </location>
</feature>
<feature type="transmembrane region" description="Helical" evidence="1">
    <location>
        <begin position="39"/>
        <end position="60"/>
    </location>
</feature>
<feature type="transmembrane region" description="Helical" evidence="1">
    <location>
        <begin position="429"/>
        <end position="446"/>
    </location>
</feature>
<feature type="transmembrane region" description="Helical" evidence="1">
    <location>
        <begin position="161"/>
        <end position="178"/>
    </location>
</feature>
<evidence type="ECO:0000256" key="1">
    <source>
        <dbReference type="SAM" id="Phobius"/>
    </source>
</evidence>
<dbReference type="Proteomes" id="UP000199169">
    <property type="component" value="Unassembled WGS sequence"/>
</dbReference>
<keyword evidence="1" id="KW-1133">Transmembrane helix</keyword>
<dbReference type="AlphaFoldDB" id="A0A1A8XR61"/>
<evidence type="ECO:0008006" key="4">
    <source>
        <dbReference type="Google" id="ProtNLM"/>
    </source>
</evidence>
<keyword evidence="3" id="KW-1185">Reference proteome</keyword>
<name>A0A1A8XR61_9PROT</name>
<dbReference type="RefSeq" id="WP_186407163.1">
    <property type="nucleotide sequence ID" value="NZ_FLQX01000109.1"/>
</dbReference>
<reference evidence="2 3" key="1">
    <citation type="submission" date="2016-06" db="EMBL/GenBank/DDBJ databases">
        <authorList>
            <person name="Kjaerup R.B."/>
            <person name="Dalgaard T.S."/>
            <person name="Juul-Madsen H.R."/>
        </authorList>
    </citation>
    <scope>NUCLEOTIDE SEQUENCE [LARGE SCALE GENOMIC DNA]</scope>
    <source>
        <strain evidence="2">3</strain>
    </source>
</reference>
<sequence>MNQMPTETGTPNPLQRVGSTLFDGRRLRGILAIDERENCIALAQIMIGRLVIGLVALATVSTSYDWWHAALVVGAAMASAFFPKYRNAIIFGATWVVAFLYLWLSKTFVPDYISNVMEQEYVENISPLALACGATLFFLICAWCTLWLARRDKTWFFARRPIMTLIGLAAVLCGLTSLDGVQGLSRVLLCSILIVYTRYLWFLAYAIIDQRSREASPPLFQLGVFRPFWSSSSIPIGKGAAFLRKALSKTPRDLAVTQIKGLKLLLWANILLALKLALTWFFEDHLQVPSVELAMDAFLHHQPFSIHVGWASLIWSTTKFCLKAAYGGHLFVGVARLAGFRLARNTWRPLESRTLMEYFNRFSYYFKELLVDFFFLPTFFTTFRNHPRLRMFFATFMAAGVGNAIWHFIRDIDVVATMGLAGAFETYTSYAFYCLILATGVGVSQVRASMGVKPSATFFGRLHSFLFVWSFVVCLHVFSDESRNHTLGERLSFLASLFGVS</sequence>